<dbReference type="Proteomes" id="UP000075714">
    <property type="component" value="Unassembled WGS sequence"/>
</dbReference>
<accession>A0A150H491</accession>
<protein>
    <recommendedName>
        <fullName evidence="2">CCD97-like C-terminal domain-containing protein</fullName>
    </recommendedName>
</protein>
<evidence type="ECO:0000256" key="1">
    <source>
        <dbReference type="SAM" id="MobiDB-lite"/>
    </source>
</evidence>
<gene>
    <name evidence="3" type="ORF">GPECTOR_1g584</name>
</gene>
<dbReference type="EMBL" id="LSYV01000002">
    <property type="protein sequence ID" value="KXZ56648.1"/>
    <property type="molecule type" value="Genomic_DNA"/>
</dbReference>
<organism evidence="3 4">
    <name type="scientific">Gonium pectorale</name>
    <name type="common">Green alga</name>
    <dbReference type="NCBI Taxonomy" id="33097"/>
    <lineage>
        <taxon>Eukaryota</taxon>
        <taxon>Viridiplantae</taxon>
        <taxon>Chlorophyta</taxon>
        <taxon>core chlorophytes</taxon>
        <taxon>Chlorophyceae</taxon>
        <taxon>CS clade</taxon>
        <taxon>Chlamydomonadales</taxon>
        <taxon>Volvocaceae</taxon>
        <taxon>Gonium</taxon>
    </lineage>
</organism>
<dbReference type="InterPro" id="IPR040233">
    <property type="entry name" value="CCD97-like_C"/>
</dbReference>
<sequence length="245" mass="27740">MLELNHFEALRSADWEVAHWLTHYAAQRVEAAEQAADPKRLPARVKNRRLAAMRRMVAEGEYFSDESMRQRAPLLYHQQLKVLEGTARSPWALSIPFGPPGVGESAAGHGGGGQGPAGHLFSQFLLRQHDEAQLVMRRMREQQEEDAQFSEHESDEEEEEEEEDGDTAMSDGERPRSRRARGGAPSAADVAQMRRDFVSEMEARFLLGQDGQYVDYATIDADASLDADWLEEESRDAEEKYFDED</sequence>
<feature type="domain" description="CCD97-like C-terminal" evidence="2">
    <location>
        <begin position="119"/>
        <end position="245"/>
    </location>
</feature>
<dbReference type="PANTHER" id="PTHR31840:SF1">
    <property type="entry name" value="COILED-COIL DOMAIN-CONTAINING PROTEIN 97"/>
    <property type="match status" value="1"/>
</dbReference>
<feature type="domain" description="CCD97-like C-terminal" evidence="2">
    <location>
        <begin position="47"/>
        <end position="79"/>
    </location>
</feature>
<evidence type="ECO:0000313" key="4">
    <source>
        <dbReference type="Proteomes" id="UP000075714"/>
    </source>
</evidence>
<dbReference type="PANTHER" id="PTHR31840">
    <property type="entry name" value="COILED-COIL DOMAIN-CONTAINING PROTEIN 97"/>
    <property type="match status" value="1"/>
</dbReference>
<feature type="region of interest" description="Disordered" evidence="1">
    <location>
        <begin position="140"/>
        <end position="193"/>
    </location>
</feature>
<evidence type="ECO:0000259" key="2">
    <source>
        <dbReference type="Pfam" id="PF09747"/>
    </source>
</evidence>
<keyword evidence="4" id="KW-1185">Reference proteome</keyword>
<name>A0A150H491_GONPE</name>
<reference evidence="4" key="1">
    <citation type="journal article" date="2016" name="Nat. Commun.">
        <title>The Gonium pectorale genome demonstrates co-option of cell cycle regulation during the evolution of multicellularity.</title>
        <authorList>
            <person name="Hanschen E.R."/>
            <person name="Marriage T.N."/>
            <person name="Ferris P.J."/>
            <person name="Hamaji T."/>
            <person name="Toyoda A."/>
            <person name="Fujiyama A."/>
            <person name="Neme R."/>
            <person name="Noguchi H."/>
            <person name="Minakuchi Y."/>
            <person name="Suzuki M."/>
            <person name="Kawai-Toyooka H."/>
            <person name="Smith D.R."/>
            <person name="Sparks H."/>
            <person name="Anderson J."/>
            <person name="Bakaric R."/>
            <person name="Luria V."/>
            <person name="Karger A."/>
            <person name="Kirschner M.W."/>
            <person name="Durand P.M."/>
            <person name="Michod R.E."/>
            <person name="Nozaki H."/>
            <person name="Olson B.J."/>
        </authorList>
    </citation>
    <scope>NUCLEOTIDE SEQUENCE [LARGE SCALE GENOMIC DNA]</scope>
    <source>
        <strain evidence="4">NIES-2863</strain>
    </source>
</reference>
<dbReference type="InterPro" id="IPR018613">
    <property type="entry name" value="Ccdc97-like"/>
</dbReference>
<evidence type="ECO:0000313" key="3">
    <source>
        <dbReference type="EMBL" id="KXZ56648.1"/>
    </source>
</evidence>
<dbReference type="AlphaFoldDB" id="A0A150H491"/>
<dbReference type="STRING" id="33097.A0A150H491"/>
<dbReference type="Pfam" id="PF09747">
    <property type="entry name" value="CCD97-like_C"/>
    <property type="match status" value="2"/>
</dbReference>
<feature type="compositionally biased region" description="Acidic residues" evidence="1">
    <location>
        <begin position="143"/>
        <end position="166"/>
    </location>
</feature>
<comment type="caution">
    <text evidence="3">The sequence shown here is derived from an EMBL/GenBank/DDBJ whole genome shotgun (WGS) entry which is preliminary data.</text>
</comment>
<dbReference type="OrthoDB" id="536664at2759"/>
<proteinExistence type="predicted"/>